<gene>
    <name evidence="9" type="primary">mreD</name>
    <name evidence="9" type="ORF">IAA17_06620</name>
</gene>
<dbReference type="GO" id="GO:0005886">
    <property type="term" value="C:plasma membrane"/>
    <property type="evidence" value="ECO:0007669"/>
    <property type="project" value="UniProtKB-SubCell"/>
</dbReference>
<evidence type="ECO:0000313" key="9">
    <source>
        <dbReference type="EMBL" id="HIZ79446.1"/>
    </source>
</evidence>
<comment type="caution">
    <text evidence="9">The sequence shown here is derived from an EMBL/GenBank/DDBJ whole genome shotgun (WGS) entry which is preliminary data.</text>
</comment>
<keyword evidence="3" id="KW-1003">Cell membrane</keyword>
<dbReference type="InterPro" id="IPR007227">
    <property type="entry name" value="Cell_shape_determining_MreD"/>
</dbReference>
<feature type="transmembrane region" description="Helical" evidence="8">
    <location>
        <begin position="29"/>
        <end position="46"/>
    </location>
</feature>
<organism evidence="9 10">
    <name type="scientific">Candidatus Lachnoclostridium stercorigallinarum</name>
    <dbReference type="NCBI Taxonomy" id="2838634"/>
    <lineage>
        <taxon>Bacteria</taxon>
        <taxon>Bacillati</taxon>
        <taxon>Bacillota</taxon>
        <taxon>Clostridia</taxon>
        <taxon>Lachnospirales</taxon>
        <taxon>Lachnospiraceae</taxon>
    </lineage>
</organism>
<evidence type="ECO:0000256" key="2">
    <source>
        <dbReference type="ARBA" id="ARBA00007776"/>
    </source>
</evidence>
<evidence type="ECO:0000313" key="10">
    <source>
        <dbReference type="Proteomes" id="UP000824101"/>
    </source>
</evidence>
<comment type="subcellular location">
    <subcellularLocation>
        <location evidence="1">Cell membrane</location>
        <topology evidence="1">Multi-pass membrane protein</topology>
    </subcellularLocation>
</comment>
<feature type="transmembrane region" description="Helical" evidence="8">
    <location>
        <begin position="129"/>
        <end position="153"/>
    </location>
</feature>
<evidence type="ECO:0000256" key="8">
    <source>
        <dbReference type="SAM" id="Phobius"/>
    </source>
</evidence>
<evidence type="ECO:0000256" key="7">
    <source>
        <dbReference type="ARBA" id="ARBA00023136"/>
    </source>
</evidence>
<evidence type="ECO:0000256" key="1">
    <source>
        <dbReference type="ARBA" id="ARBA00004651"/>
    </source>
</evidence>
<accession>A0A9D2K5K2</accession>
<reference evidence="9" key="1">
    <citation type="journal article" date="2021" name="PeerJ">
        <title>Extensive microbial diversity within the chicken gut microbiome revealed by metagenomics and culture.</title>
        <authorList>
            <person name="Gilroy R."/>
            <person name="Ravi A."/>
            <person name="Getino M."/>
            <person name="Pursley I."/>
            <person name="Horton D.L."/>
            <person name="Alikhan N.F."/>
            <person name="Baker D."/>
            <person name="Gharbi K."/>
            <person name="Hall N."/>
            <person name="Watson M."/>
            <person name="Adriaenssens E.M."/>
            <person name="Foster-Nyarko E."/>
            <person name="Jarju S."/>
            <person name="Secka A."/>
            <person name="Antonio M."/>
            <person name="Oren A."/>
            <person name="Chaudhuri R.R."/>
            <person name="La Ragione R."/>
            <person name="Hildebrand F."/>
            <person name="Pallen M.J."/>
        </authorList>
    </citation>
    <scope>NUCLEOTIDE SEQUENCE</scope>
    <source>
        <strain evidence="9">ChiBcec1-1093</strain>
    </source>
</reference>
<feature type="transmembrane region" description="Helical" evidence="8">
    <location>
        <begin position="96"/>
        <end position="117"/>
    </location>
</feature>
<proteinExistence type="inferred from homology"/>
<keyword evidence="4 8" id="KW-0812">Transmembrane</keyword>
<feature type="transmembrane region" description="Helical" evidence="8">
    <location>
        <begin position="53"/>
        <end position="76"/>
    </location>
</feature>
<dbReference type="Pfam" id="PF04093">
    <property type="entry name" value="MreD"/>
    <property type="match status" value="1"/>
</dbReference>
<protein>
    <submittedName>
        <fullName evidence="9">Rod shape-determining protein MreD</fullName>
    </submittedName>
</protein>
<dbReference type="NCBIfam" id="TIGR03426">
    <property type="entry name" value="shape_MreD"/>
    <property type="match status" value="1"/>
</dbReference>
<name>A0A9D2K5K2_9FIRM</name>
<evidence type="ECO:0000256" key="4">
    <source>
        <dbReference type="ARBA" id="ARBA00022692"/>
    </source>
</evidence>
<keyword evidence="7 8" id="KW-0472">Membrane</keyword>
<sequence length="172" mass="20125">MKRFLINLALAIAAFIVQSSIFPQIPFLSASPNLLLILTFSFGFICGKDSGMLCGFLCGILLDLFYSGPFGFYTLFYVAMGYANGIFTKYYYEDYITLPLILSGFNDLAYNLYIYIFRFLIRNRLNFLYYFREIIVPEIIFTVLVTLLVYRAFLFITRKMEELEKRRDSDFV</sequence>
<dbReference type="AlphaFoldDB" id="A0A9D2K5K2"/>
<dbReference type="Gene3D" id="1.10.1760.20">
    <property type="match status" value="1"/>
</dbReference>
<reference evidence="9" key="2">
    <citation type="submission" date="2021-04" db="EMBL/GenBank/DDBJ databases">
        <authorList>
            <person name="Gilroy R."/>
        </authorList>
    </citation>
    <scope>NUCLEOTIDE SEQUENCE</scope>
    <source>
        <strain evidence="9">ChiBcec1-1093</strain>
    </source>
</reference>
<evidence type="ECO:0000256" key="5">
    <source>
        <dbReference type="ARBA" id="ARBA00022960"/>
    </source>
</evidence>
<dbReference type="Proteomes" id="UP000824101">
    <property type="component" value="Unassembled WGS sequence"/>
</dbReference>
<dbReference type="EMBL" id="DXBC01000102">
    <property type="protein sequence ID" value="HIZ79446.1"/>
    <property type="molecule type" value="Genomic_DNA"/>
</dbReference>
<evidence type="ECO:0000256" key="3">
    <source>
        <dbReference type="ARBA" id="ARBA00022475"/>
    </source>
</evidence>
<evidence type="ECO:0000256" key="6">
    <source>
        <dbReference type="ARBA" id="ARBA00022989"/>
    </source>
</evidence>
<keyword evidence="5" id="KW-0133">Cell shape</keyword>
<comment type="similarity">
    <text evidence="2">Belongs to the MreD family.</text>
</comment>
<keyword evidence="6 8" id="KW-1133">Transmembrane helix</keyword>
<dbReference type="GO" id="GO:0008360">
    <property type="term" value="P:regulation of cell shape"/>
    <property type="evidence" value="ECO:0007669"/>
    <property type="project" value="UniProtKB-KW"/>
</dbReference>